<organism evidence="1 2">
    <name type="scientific">Ixodes persulcatus</name>
    <name type="common">Taiga tick</name>
    <dbReference type="NCBI Taxonomy" id="34615"/>
    <lineage>
        <taxon>Eukaryota</taxon>
        <taxon>Metazoa</taxon>
        <taxon>Ecdysozoa</taxon>
        <taxon>Arthropoda</taxon>
        <taxon>Chelicerata</taxon>
        <taxon>Arachnida</taxon>
        <taxon>Acari</taxon>
        <taxon>Parasitiformes</taxon>
        <taxon>Ixodida</taxon>
        <taxon>Ixodoidea</taxon>
        <taxon>Ixodidae</taxon>
        <taxon>Ixodinae</taxon>
        <taxon>Ixodes</taxon>
    </lineage>
</organism>
<comment type="caution">
    <text evidence="1">The sequence shown here is derived from an EMBL/GenBank/DDBJ whole genome shotgun (WGS) entry which is preliminary data.</text>
</comment>
<protein>
    <submittedName>
        <fullName evidence="1">Uncharacterized protein</fullName>
    </submittedName>
</protein>
<keyword evidence="2" id="KW-1185">Reference proteome</keyword>
<gene>
    <name evidence="1" type="ORF">HPB47_008625</name>
</gene>
<sequence>MGARVDRDAEDDRRKVRMKLAQCRSTCLAKFGTKAPWDSSLRHVECQGVSDCNMCWQVCDLFYKDFDLWGPMCGVDNICFPGCKVACSFHKTGSDGGTVNVAASLQPPRLQHDPVEDVVRITWSPPRDSKGRPLVGALVYVVLLRGVLYQDRWQEIAQTSYLNASVSRSQLKQSSQLKLLAMGPEGPAAQTLSPVDLDAGSQGLLTQDDARGHGEPRTWTPRLVSLRWLRSSVEAMVTWDGASYKASDATPAKFEVMWKILDGSMDVTGRQYTSHDVATLTLWPEATYSVTVQRFRSSESPDSVSQALVIDTHGLQPEPRPLLQECPGCVRFEVVAGCAAALCLLVVACVGVLLVGKLRRSPRRHSQRPNSITVSTRSVKGVPEKAAHRLDMHSIKASSRLNFPGGCAVHEPMRHQVVQTSGPISPVGESREDLLDEDSSQSNYFVFDLNSSTCNAPRV</sequence>
<name>A0AC60P4F9_IXOPE</name>
<accession>A0AC60P4F9</accession>
<evidence type="ECO:0000313" key="1">
    <source>
        <dbReference type="EMBL" id="KAG0414197.1"/>
    </source>
</evidence>
<dbReference type="Proteomes" id="UP000805193">
    <property type="component" value="Unassembled WGS sequence"/>
</dbReference>
<dbReference type="EMBL" id="JABSTQ010011193">
    <property type="protein sequence ID" value="KAG0414197.1"/>
    <property type="molecule type" value="Genomic_DNA"/>
</dbReference>
<proteinExistence type="predicted"/>
<evidence type="ECO:0000313" key="2">
    <source>
        <dbReference type="Proteomes" id="UP000805193"/>
    </source>
</evidence>
<reference evidence="1 2" key="1">
    <citation type="journal article" date="2020" name="Cell">
        <title>Large-Scale Comparative Analyses of Tick Genomes Elucidate Their Genetic Diversity and Vector Capacities.</title>
        <authorList>
            <consortium name="Tick Genome and Microbiome Consortium (TIGMIC)"/>
            <person name="Jia N."/>
            <person name="Wang J."/>
            <person name="Shi W."/>
            <person name="Du L."/>
            <person name="Sun Y."/>
            <person name="Zhan W."/>
            <person name="Jiang J.F."/>
            <person name="Wang Q."/>
            <person name="Zhang B."/>
            <person name="Ji P."/>
            <person name="Bell-Sakyi L."/>
            <person name="Cui X.M."/>
            <person name="Yuan T.T."/>
            <person name="Jiang B.G."/>
            <person name="Yang W.F."/>
            <person name="Lam T.T."/>
            <person name="Chang Q.C."/>
            <person name="Ding S.J."/>
            <person name="Wang X.J."/>
            <person name="Zhu J.G."/>
            <person name="Ruan X.D."/>
            <person name="Zhao L."/>
            <person name="Wei J.T."/>
            <person name="Ye R.Z."/>
            <person name="Que T.C."/>
            <person name="Du C.H."/>
            <person name="Zhou Y.H."/>
            <person name="Cheng J.X."/>
            <person name="Dai P.F."/>
            <person name="Guo W.B."/>
            <person name="Han X.H."/>
            <person name="Huang E.J."/>
            <person name="Li L.F."/>
            <person name="Wei W."/>
            <person name="Gao Y.C."/>
            <person name="Liu J.Z."/>
            <person name="Shao H.Z."/>
            <person name="Wang X."/>
            <person name="Wang C.C."/>
            <person name="Yang T.C."/>
            <person name="Huo Q.B."/>
            <person name="Li W."/>
            <person name="Chen H.Y."/>
            <person name="Chen S.E."/>
            <person name="Zhou L.G."/>
            <person name="Ni X.B."/>
            <person name="Tian J.H."/>
            <person name="Sheng Y."/>
            <person name="Liu T."/>
            <person name="Pan Y.S."/>
            <person name="Xia L.Y."/>
            <person name="Li J."/>
            <person name="Zhao F."/>
            <person name="Cao W.C."/>
        </authorList>
    </citation>
    <scope>NUCLEOTIDE SEQUENCE [LARGE SCALE GENOMIC DNA]</scope>
    <source>
        <strain evidence="1">Iper-2018</strain>
    </source>
</reference>